<dbReference type="RefSeq" id="WP_127554714.1">
    <property type="nucleotide sequence ID" value="NZ_CAMKIL010000013.1"/>
</dbReference>
<dbReference type="EMBL" id="JAXABG010000004">
    <property type="protein sequence ID" value="MDX7082482.1"/>
    <property type="molecule type" value="Genomic_DNA"/>
</dbReference>
<comment type="caution">
    <text evidence="2">The sequence shown here is derived from an EMBL/GenBank/DDBJ whole genome shotgun (WGS) entry which is preliminary data.</text>
</comment>
<organism evidence="2 3">
    <name type="scientific">Serratia marcescens</name>
    <dbReference type="NCBI Taxonomy" id="615"/>
    <lineage>
        <taxon>Bacteria</taxon>
        <taxon>Pseudomonadati</taxon>
        <taxon>Pseudomonadota</taxon>
        <taxon>Gammaproteobacteria</taxon>
        <taxon>Enterobacterales</taxon>
        <taxon>Yersiniaceae</taxon>
        <taxon>Serratia</taxon>
    </lineage>
</organism>
<name>A0ABD5IEK7_SERMA</name>
<evidence type="ECO:0000313" key="2">
    <source>
        <dbReference type="EMBL" id="MDX7082482.1"/>
    </source>
</evidence>
<sequence length="89" mass="9539">MAVPAAHPLKNLADKEPFQTPGQQINRAKNERTKPFRIVKMEKLAGVNQPSGLSLGTGKSFIVSTASPTTANVLASNRASFFIAFHSTT</sequence>
<dbReference type="AlphaFoldDB" id="A0ABD5IEK7"/>
<reference evidence="2 3" key="1">
    <citation type="submission" date="2023-11" db="EMBL/GenBank/DDBJ databases">
        <title>Detection of rare carbapenemases in Enterobacterales - comparison of two colorimetric and two CIM-based carbapenemase assays.</title>
        <authorList>
            <person name="Schaffarczyk L."/>
            <person name="Noster J."/>
            <person name="Stelzer Y."/>
            <person name="Sattler J."/>
            <person name="Gatermann S."/>
            <person name="Hamprecht A."/>
        </authorList>
    </citation>
    <scope>NUCLEOTIDE SEQUENCE [LARGE SCALE GENOMIC DNA]</scope>
    <source>
        <strain evidence="2 3">CIM-Carb-136</strain>
    </source>
</reference>
<gene>
    <name evidence="2" type="ORF">SJ435_08785</name>
</gene>
<dbReference type="Proteomes" id="UP001275057">
    <property type="component" value="Unassembled WGS sequence"/>
</dbReference>
<accession>A0ABD5IEK7</accession>
<dbReference type="GeneID" id="98189686"/>
<feature type="region of interest" description="Disordered" evidence="1">
    <location>
        <begin position="1"/>
        <end position="33"/>
    </location>
</feature>
<protein>
    <submittedName>
        <fullName evidence="2">Uncharacterized protein</fullName>
    </submittedName>
</protein>
<evidence type="ECO:0000256" key="1">
    <source>
        <dbReference type="SAM" id="MobiDB-lite"/>
    </source>
</evidence>
<proteinExistence type="predicted"/>
<evidence type="ECO:0000313" key="3">
    <source>
        <dbReference type="Proteomes" id="UP001275057"/>
    </source>
</evidence>